<proteinExistence type="predicted"/>
<accession>A0A481YTE8</accession>
<sequence length="405" mass="48364">MAAKEDFLPPEKEIVLFFEFTNFAGERKKLVRIITNREIEGFEEFCIPRFVIRDHWITIKNIMEDCNCHGTFPILLNHPISEEQIVRYIDYCRDQKYDQEKFDHPAYAMLADYMEDELFLEEFGEYSRPKLWNDEEIFLYHHIFWAYVYLPYINETFYLDIPEENKEIVRYLRKYEYEKIDHSDLRWILDIDFDNPIEVWGGEVWSTRSTKVRHVSRAKSFSHKKCLYRFLTFNPLIAKKVLKDDPCVLICDTNLAVKFRKRVMTMEYDKLLEVIEKDLVEKVPDIIISLSEKDKRLLGNIGGTTMKPGEYNTLVKAADSRDSLMTRMEEVHSRLGIECKPKNPFRGRLNLFEEANDAQINLLAKNYQQQQSTNQKKKNRRRRKEEANQCYQAPGKTKRKGEIIL</sequence>
<evidence type="ECO:0000256" key="1">
    <source>
        <dbReference type="SAM" id="MobiDB-lite"/>
    </source>
</evidence>
<feature type="region of interest" description="Disordered" evidence="1">
    <location>
        <begin position="368"/>
        <end position="405"/>
    </location>
</feature>
<reference evidence="2" key="1">
    <citation type="journal article" date="2019" name="MBio">
        <title>Virus Genomes from Deep Sea Sediments Expand the Ocean Megavirome and Support Independent Origins of Viral Gigantism.</title>
        <authorList>
            <person name="Backstrom D."/>
            <person name="Yutin N."/>
            <person name="Jorgensen S.L."/>
            <person name="Dharamshi J."/>
            <person name="Homa F."/>
            <person name="Zaremba-Niedwiedzka K."/>
            <person name="Spang A."/>
            <person name="Wolf Y.I."/>
            <person name="Koonin E.V."/>
            <person name="Ettema T.J."/>
        </authorList>
    </citation>
    <scope>NUCLEOTIDE SEQUENCE</scope>
</reference>
<evidence type="ECO:0000313" key="2">
    <source>
        <dbReference type="EMBL" id="QBK85784.1"/>
    </source>
</evidence>
<gene>
    <name evidence="2" type="ORF">LCMAC101_03790</name>
</gene>
<dbReference type="EMBL" id="MK500327">
    <property type="protein sequence ID" value="QBK85784.1"/>
    <property type="molecule type" value="Genomic_DNA"/>
</dbReference>
<organism evidence="2">
    <name type="scientific">Marseillevirus LCMAC101</name>
    <dbReference type="NCBI Taxonomy" id="2506602"/>
    <lineage>
        <taxon>Viruses</taxon>
        <taxon>Varidnaviria</taxon>
        <taxon>Bamfordvirae</taxon>
        <taxon>Nucleocytoviricota</taxon>
        <taxon>Megaviricetes</taxon>
        <taxon>Pimascovirales</taxon>
        <taxon>Pimascovirales incertae sedis</taxon>
        <taxon>Marseilleviridae</taxon>
    </lineage>
</organism>
<name>A0A481YTE8_9VIRU</name>
<protein>
    <submittedName>
        <fullName evidence="2">Uncharacterized protein</fullName>
    </submittedName>
</protein>